<sequence>MNSSRQQLLDAAKCLCDDFGQKKSPEIILSHFSVTHPCMALEHGLPAFAPFLGRPFKGREGVLEYFSAIASFLTYENMRFSEYFVDTEARRVSVKGEATFTWITTKESWDETFTYVLDFDDESSVTSYQVWADTGAAYLASKGQLKEVSSD</sequence>
<dbReference type="Proteomes" id="UP000054538">
    <property type="component" value="Unassembled WGS sequence"/>
</dbReference>
<name>A0A0D0EBT7_9AGAM</name>
<reference evidence="2" key="2">
    <citation type="submission" date="2015-01" db="EMBL/GenBank/DDBJ databases">
        <title>Evolutionary Origins and Diversification of the Mycorrhizal Mutualists.</title>
        <authorList>
            <consortium name="DOE Joint Genome Institute"/>
            <consortium name="Mycorrhizal Genomics Consortium"/>
            <person name="Kohler A."/>
            <person name="Kuo A."/>
            <person name="Nagy L.G."/>
            <person name="Floudas D."/>
            <person name="Copeland A."/>
            <person name="Barry K.W."/>
            <person name="Cichocki N."/>
            <person name="Veneault-Fourrey C."/>
            <person name="LaButti K."/>
            <person name="Lindquist E.A."/>
            <person name="Lipzen A."/>
            <person name="Lundell T."/>
            <person name="Morin E."/>
            <person name="Murat C."/>
            <person name="Riley R."/>
            <person name="Ohm R."/>
            <person name="Sun H."/>
            <person name="Tunlid A."/>
            <person name="Henrissat B."/>
            <person name="Grigoriev I.V."/>
            <person name="Hibbett D.S."/>
            <person name="Martin F."/>
        </authorList>
    </citation>
    <scope>NUCLEOTIDE SEQUENCE [LARGE SCALE GENOMIC DNA]</scope>
    <source>
        <strain evidence="2">Ve08.2h10</strain>
    </source>
</reference>
<reference evidence="1 2" key="1">
    <citation type="submission" date="2014-04" db="EMBL/GenBank/DDBJ databases">
        <authorList>
            <consortium name="DOE Joint Genome Institute"/>
            <person name="Kuo A."/>
            <person name="Kohler A."/>
            <person name="Jargeat P."/>
            <person name="Nagy L.G."/>
            <person name="Floudas D."/>
            <person name="Copeland A."/>
            <person name="Barry K.W."/>
            <person name="Cichocki N."/>
            <person name="Veneault-Fourrey C."/>
            <person name="LaButti K."/>
            <person name="Lindquist E.A."/>
            <person name="Lipzen A."/>
            <person name="Lundell T."/>
            <person name="Morin E."/>
            <person name="Murat C."/>
            <person name="Sun H."/>
            <person name="Tunlid A."/>
            <person name="Henrissat B."/>
            <person name="Grigoriev I.V."/>
            <person name="Hibbett D.S."/>
            <person name="Martin F."/>
            <person name="Nordberg H.P."/>
            <person name="Cantor M.N."/>
            <person name="Hua S.X."/>
        </authorList>
    </citation>
    <scope>NUCLEOTIDE SEQUENCE [LARGE SCALE GENOMIC DNA]</scope>
    <source>
        <strain evidence="1 2">Ve08.2h10</strain>
    </source>
</reference>
<evidence type="ECO:0000313" key="2">
    <source>
        <dbReference type="Proteomes" id="UP000054538"/>
    </source>
</evidence>
<dbReference type="OrthoDB" id="3352776at2759"/>
<dbReference type="STRING" id="930991.A0A0D0EBT7"/>
<keyword evidence="2" id="KW-1185">Reference proteome</keyword>
<gene>
    <name evidence="1" type="ORF">PAXRUDRAFT_134752</name>
</gene>
<accession>A0A0D0EBT7</accession>
<proteinExistence type="predicted"/>
<dbReference type="InterPro" id="IPR032710">
    <property type="entry name" value="NTF2-like_dom_sf"/>
</dbReference>
<organism evidence="1 2">
    <name type="scientific">Paxillus rubicundulus Ve08.2h10</name>
    <dbReference type="NCBI Taxonomy" id="930991"/>
    <lineage>
        <taxon>Eukaryota</taxon>
        <taxon>Fungi</taxon>
        <taxon>Dikarya</taxon>
        <taxon>Basidiomycota</taxon>
        <taxon>Agaricomycotina</taxon>
        <taxon>Agaricomycetes</taxon>
        <taxon>Agaricomycetidae</taxon>
        <taxon>Boletales</taxon>
        <taxon>Paxilineae</taxon>
        <taxon>Paxillaceae</taxon>
        <taxon>Paxillus</taxon>
    </lineage>
</organism>
<dbReference type="InParanoid" id="A0A0D0EBT7"/>
<dbReference type="AlphaFoldDB" id="A0A0D0EBT7"/>
<dbReference type="EMBL" id="KN824903">
    <property type="protein sequence ID" value="KIK98190.1"/>
    <property type="molecule type" value="Genomic_DNA"/>
</dbReference>
<dbReference type="SUPFAM" id="SSF54427">
    <property type="entry name" value="NTF2-like"/>
    <property type="match status" value="1"/>
</dbReference>
<dbReference type="Gene3D" id="3.10.450.50">
    <property type="match status" value="1"/>
</dbReference>
<evidence type="ECO:0008006" key="3">
    <source>
        <dbReference type="Google" id="ProtNLM"/>
    </source>
</evidence>
<protein>
    <recommendedName>
        <fullName evidence="3">Transcription elongation factor S-II</fullName>
    </recommendedName>
</protein>
<evidence type="ECO:0000313" key="1">
    <source>
        <dbReference type="EMBL" id="KIK98190.1"/>
    </source>
</evidence>
<dbReference type="HOGENOM" id="CLU_095773_1_1_1"/>